<dbReference type="Pfam" id="PF01134">
    <property type="entry name" value="GIDA"/>
    <property type="match status" value="1"/>
</dbReference>
<dbReference type="AlphaFoldDB" id="E7FTS3"/>
<gene>
    <name evidence="10 12" type="primary">trmFO</name>
    <name evidence="12" type="ORF">HMPREF0357_10102</name>
</gene>
<evidence type="ECO:0000256" key="4">
    <source>
        <dbReference type="ARBA" id="ARBA00022630"/>
    </source>
</evidence>
<protein>
    <recommendedName>
        <fullName evidence="10">Methylenetetrahydrofolate--tRNA-(uracil-5-)-methyltransferase TrmFO</fullName>
        <ecNumber evidence="10">2.1.1.74</ecNumber>
    </recommendedName>
    <alternativeName>
        <fullName evidence="10">Folate-dependent tRNA (uracil-5-)-methyltransferase</fullName>
    </alternativeName>
    <alternativeName>
        <fullName evidence="10">Folate-dependent tRNA(M-5-U54)-methyltransferase</fullName>
    </alternativeName>
</protein>
<dbReference type="PANTHER" id="PTHR11806">
    <property type="entry name" value="GLUCOSE INHIBITED DIVISION PROTEIN A"/>
    <property type="match status" value="1"/>
</dbReference>
<dbReference type="InterPro" id="IPR040131">
    <property type="entry name" value="MnmG_N"/>
</dbReference>
<comment type="catalytic activity">
    <reaction evidence="10">
        <text>uridine(54) in tRNA + (6R)-5,10-methylene-5,6,7,8-tetrahydrofolate + NADH + H(+) = 5-methyluridine(54) in tRNA + (6S)-5,6,7,8-tetrahydrofolate + NAD(+)</text>
        <dbReference type="Rhea" id="RHEA:16873"/>
        <dbReference type="Rhea" id="RHEA-COMP:10167"/>
        <dbReference type="Rhea" id="RHEA-COMP:10193"/>
        <dbReference type="ChEBI" id="CHEBI:15378"/>
        <dbReference type="ChEBI" id="CHEBI:15636"/>
        <dbReference type="ChEBI" id="CHEBI:57453"/>
        <dbReference type="ChEBI" id="CHEBI:57540"/>
        <dbReference type="ChEBI" id="CHEBI:57945"/>
        <dbReference type="ChEBI" id="CHEBI:65315"/>
        <dbReference type="ChEBI" id="CHEBI:74447"/>
        <dbReference type="EC" id="2.1.1.74"/>
    </reaction>
</comment>
<keyword evidence="6 10" id="KW-0819">tRNA processing</keyword>
<comment type="function">
    <text evidence="10">Catalyzes the folate-dependent formation of 5-methyl-uridine at position 54 (M-5-U54) in all tRNAs.</text>
</comment>
<evidence type="ECO:0000313" key="12">
    <source>
        <dbReference type="EMBL" id="EFY09307.1"/>
    </source>
</evidence>
<keyword evidence="8 10" id="KW-0521">NADP</keyword>
<dbReference type="HAMAP" id="MF_01037">
    <property type="entry name" value="TrmFO"/>
    <property type="match status" value="1"/>
</dbReference>
<evidence type="ECO:0000256" key="8">
    <source>
        <dbReference type="ARBA" id="ARBA00022857"/>
    </source>
</evidence>
<dbReference type="InterPro" id="IPR002218">
    <property type="entry name" value="MnmG-rel"/>
</dbReference>
<sequence length="445" mass="50049">MYVSFLWHKIKIRKVIMKQPQVRVIGAGLAGSEAAYQLAKRGFVVELVEMRPVKMTPAHVTEHFAELVCSNSFRSDDLNNAVGLLKEEMRRFDSIIMKSADEHRLPAGSALAVDRVGFSEKVSEKISKMDNIIVSNREMTELDDLPTIVATGPLTSDNFSKYLMNYLGQSEMYFYDAIAPIVSVDGINFDIAYRKSRYDKGDGQDYINCPMDRDQFEAFHRAILEAEEAPMRDFEDVKVFEGCMPVEVMARRGIKTMLFGPLKPVGLEKPDGTRPYAVVQLRQDNAAGSLYNLVGFQTRLKWGDQKRIIQMIPGLENAVIVRYGVMHRNTFIKSPLLLNHHYQSKTQPSLFFAGQVSGVEGYVESAASGLVAALNMAQFLKQEPLIDLPQETVMGSMAYYISHANPSQFQPMNANFGIVSNRLKDREAMSVRSLAHIDKFVSQFG</sequence>
<feature type="domain" description="MnmG N-terminal" evidence="11">
    <location>
        <begin position="21"/>
        <end position="383"/>
    </location>
</feature>
<dbReference type="InterPro" id="IPR004417">
    <property type="entry name" value="TrmFO"/>
</dbReference>
<organism evidence="12 13">
    <name type="scientific">Erysipelothrix rhusiopathiae ATCC 19414</name>
    <dbReference type="NCBI Taxonomy" id="525280"/>
    <lineage>
        <taxon>Bacteria</taxon>
        <taxon>Bacillati</taxon>
        <taxon>Bacillota</taxon>
        <taxon>Erysipelotrichia</taxon>
        <taxon>Erysipelotrichales</taxon>
        <taxon>Erysipelotrichaceae</taxon>
        <taxon>Erysipelothrix</taxon>
    </lineage>
</organism>
<dbReference type="GO" id="GO:0047151">
    <property type="term" value="F:tRNA (uracil(54)-C5)-methyltransferase activity, 5,10-methylenetetrahydrofolate-dependent"/>
    <property type="evidence" value="ECO:0007669"/>
    <property type="project" value="UniProtKB-UniRule"/>
</dbReference>
<keyword evidence="5 10" id="KW-0808">Transferase</keyword>
<dbReference type="GO" id="GO:0005829">
    <property type="term" value="C:cytosol"/>
    <property type="evidence" value="ECO:0007669"/>
    <property type="project" value="TreeGrafter"/>
</dbReference>
<comment type="catalytic activity">
    <reaction evidence="10">
        <text>uridine(54) in tRNA + (6R)-5,10-methylene-5,6,7,8-tetrahydrofolate + NADPH + H(+) = 5-methyluridine(54) in tRNA + (6S)-5,6,7,8-tetrahydrofolate + NADP(+)</text>
        <dbReference type="Rhea" id="RHEA:62372"/>
        <dbReference type="Rhea" id="RHEA-COMP:10167"/>
        <dbReference type="Rhea" id="RHEA-COMP:10193"/>
        <dbReference type="ChEBI" id="CHEBI:15378"/>
        <dbReference type="ChEBI" id="CHEBI:15636"/>
        <dbReference type="ChEBI" id="CHEBI:57453"/>
        <dbReference type="ChEBI" id="CHEBI:57783"/>
        <dbReference type="ChEBI" id="CHEBI:58349"/>
        <dbReference type="ChEBI" id="CHEBI:65315"/>
        <dbReference type="ChEBI" id="CHEBI:74447"/>
        <dbReference type="EC" id="2.1.1.74"/>
    </reaction>
</comment>
<dbReference type="PANTHER" id="PTHR11806:SF2">
    <property type="entry name" value="METHYLENETETRAHYDROFOLATE--TRNA-(URACIL-5-)-METHYLTRANSFERASE TRMFO"/>
    <property type="match status" value="1"/>
</dbReference>
<evidence type="ECO:0000256" key="3">
    <source>
        <dbReference type="ARBA" id="ARBA00022603"/>
    </source>
</evidence>
<comment type="subcellular location">
    <subcellularLocation>
        <location evidence="10">Cytoplasm</location>
    </subcellularLocation>
</comment>
<evidence type="ECO:0000256" key="7">
    <source>
        <dbReference type="ARBA" id="ARBA00022827"/>
    </source>
</evidence>
<dbReference type="InterPro" id="IPR036188">
    <property type="entry name" value="FAD/NAD-bd_sf"/>
</dbReference>
<keyword evidence="3 10" id="KW-0489">Methyltransferase</keyword>
<evidence type="ECO:0000259" key="11">
    <source>
        <dbReference type="Pfam" id="PF01134"/>
    </source>
</evidence>
<comment type="similarity">
    <text evidence="10">Belongs to the MnmG family. TrmFO subfamily.</text>
</comment>
<evidence type="ECO:0000256" key="6">
    <source>
        <dbReference type="ARBA" id="ARBA00022694"/>
    </source>
</evidence>
<keyword evidence="7 10" id="KW-0274">FAD</keyword>
<keyword evidence="13" id="KW-1185">Reference proteome</keyword>
<dbReference type="GO" id="GO:0030488">
    <property type="term" value="P:tRNA methylation"/>
    <property type="evidence" value="ECO:0007669"/>
    <property type="project" value="TreeGrafter"/>
</dbReference>
<dbReference type="GO" id="GO:0002098">
    <property type="term" value="P:tRNA wobble uridine modification"/>
    <property type="evidence" value="ECO:0007669"/>
    <property type="project" value="TreeGrafter"/>
</dbReference>
<evidence type="ECO:0000256" key="9">
    <source>
        <dbReference type="ARBA" id="ARBA00023027"/>
    </source>
</evidence>
<name>E7FTS3_ERYRH</name>
<dbReference type="NCBIfam" id="NF003739">
    <property type="entry name" value="PRK05335.1"/>
    <property type="match status" value="1"/>
</dbReference>
<proteinExistence type="inferred from homology"/>
<evidence type="ECO:0000256" key="1">
    <source>
        <dbReference type="ARBA" id="ARBA00001974"/>
    </source>
</evidence>
<dbReference type="STRING" id="1648.A2I91_06910"/>
<evidence type="ECO:0000313" key="13">
    <source>
        <dbReference type="Proteomes" id="UP000003028"/>
    </source>
</evidence>
<feature type="binding site" evidence="10">
    <location>
        <begin position="26"/>
        <end position="31"/>
    </location>
    <ligand>
        <name>FAD</name>
        <dbReference type="ChEBI" id="CHEBI:57692"/>
    </ligand>
</feature>
<keyword evidence="9 10" id="KW-0520">NAD</keyword>
<dbReference type="GO" id="GO:0050660">
    <property type="term" value="F:flavin adenine dinucleotide binding"/>
    <property type="evidence" value="ECO:0007669"/>
    <property type="project" value="UniProtKB-UniRule"/>
</dbReference>
<dbReference type="EC" id="2.1.1.74" evidence="10"/>
<evidence type="ECO:0000256" key="2">
    <source>
        <dbReference type="ARBA" id="ARBA00022490"/>
    </source>
</evidence>
<comment type="cofactor">
    <cofactor evidence="1 10">
        <name>FAD</name>
        <dbReference type="ChEBI" id="CHEBI:57692"/>
    </cofactor>
</comment>
<keyword evidence="4 10" id="KW-0285">Flavoprotein</keyword>
<dbReference type="SUPFAM" id="SSF51905">
    <property type="entry name" value="FAD/NAD(P)-binding domain"/>
    <property type="match status" value="1"/>
</dbReference>
<evidence type="ECO:0000256" key="10">
    <source>
        <dbReference type="HAMAP-Rule" id="MF_01037"/>
    </source>
</evidence>
<comment type="caution">
    <text evidence="12">The sequence shown here is derived from an EMBL/GenBank/DDBJ whole genome shotgun (WGS) entry which is preliminary data.</text>
</comment>
<dbReference type="NCBIfam" id="TIGR00137">
    <property type="entry name" value="gid_trmFO"/>
    <property type="match status" value="1"/>
</dbReference>
<dbReference type="Gene3D" id="3.50.50.60">
    <property type="entry name" value="FAD/NAD(P)-binding domain"/>
    <property type="match status" value="2"/>
</dbReference>
<keyword evidence="2 10" id="KW-0963">Cytoplasm</keyword>
<accession>E7FTS3</accession>
<evidence type="ECO:0000256" key="5">
    <source>
        <dbReference type="ARBA" id="ARBA00022679"/>
    </source>
</evidence>
<reference evidence="12" key="1">
    <citation type="submission" date="2011-01" db="EMBL/GenBank/DDBJ databases">
        <authorList>
            <person name="Muzny D."/>
            <person name="Qin X."/>
            <person name="Buhay C."/>
            <person name="Dugan-Rocha S."/>
            <person name="Ding Y."/>
            <person name="Chen G."/>
            <person name="Hawes A."/>
            <person name="Holder M."/>
            <person name="Jhangiani S."/>
            <person name="Johnson A."/>
            <person name="Khan Z."/>
            <person name="Li Z."/>
            <person name="Liu W."/>
            <person name="Liu X."/>
            <person name="Perez L."/>
            <person name="Shen H."/>
            <person name="Wang Q."/>
            <person name="Watt J."/>
            <person name="Xi L."/>
            <person name="Xin Y."/>
            <person name="Zhou J."/>
            <person name="Deng J."/>
            <person name="Jiang H."/>
            <person name="Liu Y."/>
            <person name="Qu J."/>
            <person name="Song X.-Z."/>
            <person name="Zhang L."/>
            <person name="Villasana D."/>
            <person name="Johnson A."/>
            <person name="Liu J."/>
            <person name="Liyanage D."/>
            <person name="Lorensuhewa L."/>
            <person name="Robinson T."/>
            <person name="Song A."/>
            <person name="Song B.-B."/>
            <person name="Dinh H."/>
            <person name="Thornton R."/>
            <person name="Coyle M."/>
            <person name="Francisco L."/>
            <person name="Jackson L."/>
            <person name="Javaid M."/>
            <person name="Korchina V."/>
            <person name="Kovar C."/>
            <person name="Mata R."/>
            <person name="Mathew T."/>
            <person name="Ngo R."/>
            <person name="Nguyen L."/>
            <person name="Nguyen N."/>
            <person name="Okwuonu G."/>
            <person name="Ongeri F."/>
            <person name="Pham C."/>
            <person name="Simmons D."/>
            <person name="Wilczek-Boney K."/>
            <person name="Hale W."/>
            <person name="Jakkamsetti A."/>
            <person name="Pham P."/>
            <person name="Ruth R."/>
            <person name="San Lucas F."/>
            <person name="Warren J."/>
            <person name="Zhang J."/>
            <person name="Zhao Z."/>
            <person name="Zhou C."/>
            <person name="Zhu D."/>
            <person name="Lee S."/>
            <person name="Bess C."/>
            <person name="Blankenburg K."/>
            <person name="Forbes L."/>
            <person name="Fu Q."/>
            <person name="Gubbala S."/>
            <person name="Hirani K."/>
            <person name="Jayaseelan J.C."/>
            <person name="Lara F."/>
            <person name="Munidasa M."/>
            <person name="Palculict T."/>
            <person name="Patil S."/>
            <person name="Pu L.-L."/>
            <person name="Saada N."/>
            <person name="Tang L."/>
            <person name="Weissenberger G."/>
            <person name="Zhu Y."/>
            <person name="Hemphill L."/>
            <person name="Shang Y."/>
            <person name="Youmans B."/>
            <person name="Ayvaz T."/>
            <person name="Ross M."/>
            <person name="Santibanez J."/>
            <person name="Aqrawi P."/>
            <person name="Gross S."/>
            <person name="Joshi V."/>
            <person name="Fowler G."/>
            <person name="Nazareth L."/>
            <person name="Reid J."/>
            <person name="Worley K."/>
            <person name="Petrosino J."/>
            <person name="Highlander S."/>
            <person name="Gibbs R."/>
        </authorList>
    </citation>
    <scope>NUCLEOTIDE SEQUENCE [LARGE SCALE GENOMIC DNA]</scope>
    <source>
        <strain evidence="12">ATCC 19414</strain>
    </source>
</reference>
<dbReference type="Proteomes" id="UP000003028">
    <property type="component" value="Unassembled WGS sequence"/>
</dbReference>
<dbReference type="EMBL" id="ACLK02000001">
    <property type="protein sequence ID" value="EFY09307.1"/>
    <property type="molecule type" value="Genomic_DNA"/>
</dbReference>